<comment type="similarity">
    <text evidence="1 4">Belongs to the short-chain dehydrogenases/reductases (SDR) family.</text>
</comment>
<dbReference type="Proteomes" id="UP000075260">
    <property type="component" value="Unassembled WGS sequence"/>
</dbReference>
<keyword evidence="2" id="KW-0521">NADP</keyword>
<dbReference type="PRINTS" id="PR00081">
    <property type="entry name" value="GDHRDH"/>
</dbReference>
<dbReference type="PROSITE" id="PS00061">
    <property type="entry name" value="ADH_SHORT"/>
    <property type="match status" value="1"/>
</dbReference>
<dbReference type="InterPro" id="IPR002347">
    <property type="entry name" value="SDR_fam"/>
</dbReference>
<organism evidence="5 6">
    <name type="scientific">Sorangium cellulosum</name>
    <name type="common">Polyangium cellulosum</name>
    <dbReference type="NCBI Taxonomy" id="56"/>
    <lineage>
        <taxon>Bacteria</taxon>
        <taxon>Pseudomonadati</taxon>
        <taxon>Myxococcota</taxon>
        <taxon>Polyangia</taxon>
        <taxon>Polyangiales</taxon>
        <taxon>Polyangiaceae</taxon>
        <taxon>Sorangium</taxon>
    </lineage>
</organism>
<dbReference type="SUPFAM" id="SSF51735">
    <property type="entry name" value="NAD(P)-binding Rossmann-fold domains"/>
    <property type="match status" value="1"/>
</dbReference>
<dbReference type="GO" id="GO:0016616">
    <property type="term" value="F:oxidoreductase activity, acting on the CH-OH group of donors, NAD or NADP as acceptor"/>
    <property type="evidence" value="ECO:0007669"/>
    <property type="project" value="InterPro"/>
</dbReference>
<dbReference type="PANTHER" id="PTHR43963">
    <property type="entry name" value="CARBONYL REDUCTASE 1-RELATED"/>
    <property type="match status" value="1"/>
</dbReference>
<evidence type="ECO:0000256" key="2">
    <source>
        <dbReference type="ARBA" id="ARBA00022857"/>
    </source>
</evidence>
<evidence type="ECO:0000256" key="3">
    <source>
        <dbReference type="ARBA" id="ARBA00023002"/>
    </source>
</evidence>
<accession>A0A150QAP9</accession>
<gene>
    <name evidence="5" type="ORF">BE15_11530</name>
</gene>
<dbReference type="RefSeq" id="WP_061611485.1">
    <property type="nucleotide sequence ID" value="NZ_JEMA01000883.1"/>
</dbReference>
<protein>
    <submittedName>
        <fullName evidence="5">3-oxoacyl-ACP reductase</fullName>
    </submittedName>
</protein>
<dbReference type="OrthoDB" id="5334159at2"/>
<dbReference type="PANTHER" id="PTHR43963:SF6">
    <property type="entry name" value="CHAIN DEHYDROGENASE FAMILY PROTEIN, PUTATIVE (AFU_ORTHOLOGUE AFUA_3G15350)-RELATED"/>
    <property type="match status" value="1"/>
</dbReference>
<dbReference type="Pfam" id="PF00106">
    <property type="entry name" value="adh_short"/>
    <property type="match status" value="1"/>
</dbReference>
<dbReference type="InterPro" id="IPR036291">
    <property type="entry name" value="NAD(P)-bd_dom_sf"/>
</dbReference>
<dbReference type="Gene3D" id="3.40.50.720">
    <property type="entry name" value="NAD(P)-binding Rossmann-like Domain"/>
    <property type="match status" value="1"/>
</dbReference>
<keyword evidence="3" id="KW-0560">Oxidoreductase</keyword>
<reference evidence="5 6" key="1">
    <citation type="submission" date="2014-02" db="EMBL/GenBank/DDBJ databases">
        <title>The small core and large imbalanced accessory genome model reveals a collaborative survival strategy of Sorangium cellulosum strains in nature.</title>
        <authorList>
            <person name="Han K."/>
            <person name="Peng R."/>
            <person name="Blom J."/>
            <person name="Li Y.-Z."/>
        </authorList>
    </citation>
    <scope>NUCLEOTIDE SEQUENCE [LARGE SCALE GENOMIC DNA]</scope>
    <source>
        <strain evidence="5 6">So0008-312</strain>
    </source>
</reference>
<dbReference type="PRINTS" id="PR00080">
    <property type="entry name" value="SDRFAMILY"/>
</dbReference>
<evidence type="ECO:0000313" key="6">
    <source>
        <dbReference type="Proteomes" id="UP000075260"/>
    </source>
</evidence>
<evidence type="ECO:0000256" key="1">
    <source>
        <dbReference type="ARBA" id="ARBA00006484"/>
    </source>
</evidence>
<dbReference type="InterPro" id="IPR045313">
    <property type="entry name" value="CBR1-like"/>
</dbReference>
<dbReference type="AlphaFoldDB" id="A0A150QAP9"/>
<evidence type="ECO:0000313" key="5">
    <source>
        <dbReference type="EMBL" id="KYF64826.1"/>
    </source>
</evidence>
<name>A0A150QAP9_SORCE</name>
<sequence length="263" mass="27519">MTRVAVVSGGNRGIGLEVCRQLARRAIHVVLGSRDEDRGRAAAAALAEQGLSVEPRRLDVSDEASVEELARALAAEHGGVDIVVNNAGIAMKGFDAEVARATIDVNFFGPLRLTDALLPRMRRDGRIVMVTSGLGDRRSVSASLQAQLGKADLTRDELIGLMRKFVGDVSAGRHAAEGWPSSAYAVSKIGLNALTGVLARELAGDGRGILCNAACPGWVRTDMGGAHAPRSVEEGAETPVWLALLPSGGPQGGVFRDKAPAAW</sequence>
<proteinExistence type="inferred from homology"/>
<comment type="caution">
    <text evidence="5">The sequence shown here is derived from an EMBL/GenBank/DDBJ whole genome shotgun (WGS) entry which is preliminary data.</text>
</comment>
<dbReference type="InterPro" id="IPR020904">
    <property type="entry name" value="Sc_DH/Rdtase_CS"/>
</dbReference>
<dbReference type="EMBL" id="JEMA01000883">
    <property type="protein sequence ID" value="KYF64826.1"/>
    <property type="molecule type" value="Genomic_DNA"/>
</dbReference>
<evidence type="ECO:0000256" key="4">
    <source>
        <dbReference type="RuleBase" id="RU000363"/>
    </source>
</evidence>
<dbReference type="Pfam" id="PF13561">
    <property type="entry name" value="adh_short_C2"/>
    <property type="match status" value="1"/>
</dbReference>
<dbReference type="CDD" id="cd05324">
    <property type="entry name" value="carb_red_PTCR-like_SDR_c"/>
    <property type="match status" value="1"/>
</dbReference>